<keyword evidence="2" id="KW-1185">Reference proteome</keyword>
<accession>A0A6A0A5L4</accession>
<comment type="caution">
    <text evidence="1">The sequence shown here is derived from an EMBL/GenBank/DDBJ whole genome shotgun (WGS) entry which is preliminary data.</text>
</comment>
<gene>
    <name evidence="1" type="ORF">HaLaN_26161</name>
</gene>
<proteinExistence type="predicted"/>
<dbReference type="Proteomes" id="UP000485058">
    <property type="component" value="Unassembled WGS sequence"/>
</dbReference>
<feature type="non-terminal residue" evidence="1">
    <location>
        <position position="1"/>
    </location>
</feature>
<reference evidence="1 2" key="1">
    <citation type="submission" date="2020-02" db="EMBL/GenBank/DDBJ databases">
        <title>Draft genome sequence of Haematococcus lacustris strain NIES-144.</title>
        <authorList>
            <person name="Morimoto D."/>
            <person name="Nakagawa S."/>
            <person name="Yoshida T."/>
            <person name="Sawayama S."/>
        </authorList>
    </citation>
    <scope>NUCLEOTIDE SEQUENCE [LARGE SCALE GENOMIC DNA]</scope>
    <source>
        <strain evidence="1 2">NIES-144</strain>
    </source>
</reference>
<name>A0A6A0A5L4_HAELA</name>
<evidence type="ECO:0000313" key="1">
    <source>
        <dbReference type="EMBL" id="GFH27781.1"/>
    </source>
</evidence>
<protein>
    <submittedName>
        <fullName evidence="1">Uncharacterized protein</fullName>
    </submittedName>
</protein>
<dbReference type="EMBL" id="BLLF01003616">
    <property type="protein sequence ID" value="GFH27781.1"/>
    <property type="molecule type" value="Genomic_DNA"/>
</dbReference>
<organism evidence="1 2">
    <name type="scientific">Haematococcus lacustris</name>
    <name type="common">Green alga</name>
    <name type="synonym">Haematococcus pluvialis</name>
    <dbReference type="NCBI Taxonomy" id="44745"/>
    <lineage>
        <taxon>Eukaryota</taxon>
        <taxon>Viridiplantae</taxon>
        <taxon>Chlorophyta</taxon>
        <taxon>core chlorophytes</taxon>
        <taxon>Chlorophyceae</taxon>
        <taxon>CS clade</taxon>
        <taxon>Chlamydomonadales</taxon>
        <taxon>Haematococcaceae</taxon>
        <taxon>Haematococcus</taxon>
    </lineage>
</organism>
<evidence type="ECO:0000313" key="2">
    <source>
        <dbReference type="Proteomes" id="UP000485058"/>
    </source>
</evidence>
<sequence>MKPVGLEEEGGV</sequence>